<evidence type="ECO:0000256" key="1">
    <source>
        <dbReference type="SAM" id="MobiDB-lite"/>
    </source>
</evidence>
<organism evidence="2 3">
    <name type="scientific">Seminavis robusta</name>
    <dbReference type="NCBI Taxonomy" id="568900"/>
    <lineage>
        <taxon>Eukaryota</taxon>
        <taxon>Sar</taxon>
        <taxon>Stramenopiles</taxon>
        <taxon>Ochrophyta</taxon>
        <taxon>Bacillariophyta</taxon>
        <taxon>Bacillariophyceae</taxon>
        <taxon>Bacillariophycidae</taxon>
        <taxon>Naviculales</taxon>
        <taxon>Naviculaceae</taxon>
        <taxon>Seminavis</taxon>
    </lineage>
</organism>
<feature type="region of interest" description="Disordered" evidence="1">
    <location>
        <begin position="142"/>
        <end position="169"/>
    </location>
</feature>
<feature type="compositionally biased region" description="Basic and acidic residues" evidence="1">
    <location>
        <begin position="142"/>
        <end position="153"/>
    </location>
</feature>
<sequence>MISTAVKTAVATSQRQAMRRGISSTATTTRPSCRAVGSKCRFLTTTTSNNAVTPPPAMKTTSRPPPPPADAPIPNEMQNPPDVHVEVTPEMKTANVALAAVLVGFVGGVWYYSMKSVGTQDAANAADDPLAQLKLEAQEAIDRQEKETQDPRAKQLLQEFSRGDHDPDKAEVDALEELEKLDEEEAVEKKKNKKSWWKFW</sequence>
<dbReference type="AlphaFoldDB" id="A0A9N8ECW8"/>
<comment type="caution">
    <text evidence="2">The sequence shown here is derived from an EMBL/GenBank/DDBJ whole genome shotgun (WGS) entry which is preliminary data.</text>
</comment>
<name>A0A9N8ECW8_9STRA</name>
<feature type="compositionally biased region" description="Pro residues" evidence="1">
    <location>
        <begin position="53"/>
        <end position="71"/>
    </location>
</feature>
<accession>A0A9N8ECW8</accession>
<keyword evidence="3" id="KW-1185">Reference proteome</keyword>
<reference evidence="2" key="1">
    <citation type="submission" date="2020-06" db="EMBL/GenBank/DDBJ databases">
        <authorList>
            <consortium name="Plant Systems Biology data submission"/>
        </authorList>
    </citation>
    <scope>NUCLEOTIDE SEQUENCE</scope>
    <source>
        <strain evidence="2">D6</strain>
    </source>
</reference>
<proteinExistence type="predicted"/>
<protein>
    <submittedName>
        <fullName evidence="2">Uncharacterized protein</fullName>
    </submittedName>
</protein>
<feature type="region of interest" description="Disordered" evidence="1">
    <location>
        <begin position="1"/>
        <end position="30"/>
    </location>
</feature>
<gene>
    <name evidence="2" type="ORF">SEMRO_906_G218640.1</name>
</gene>
<dbReference type="Proteomes" id="UP001153069">
    <property type="component" value="Unassembled WGS sequence"/>
</dbReference>
<evidence type="ECO:0000313" key="2">
    <source>
        <dbReference type="EMBL" id="CAB9518100.1"/>
    </source>
</evidence>
<dbReference type="EMBL" id="CAICTM010000904">
    <property type="protein sequence ID" value="CAB9518100.1"/>
    <property type="molecule type" value="Genomic_DNA"/>
</dbReference>
<feature type="region of interest" description="Disordered" evidence="1">
    <location>
        <begin position="46"/>
        <end position="79"/>
    </location>
</feature>
<evidence type="ECO:0000313" key="3">
    <source>
        <dbReference type="Proteomes" id="UP001153069"/>
    </source>
</evidence>